<evidence type="ECO:0000313" key="3">
    <source>
        <dbReference type="Proteomes" id="UP000007266"/>
    </source>
</evidence>
<dbReference type="EMBL" id="KQ971312">
    <property type="protein sequence ID" value="KYB29081.1"/>
    <property type="molecule type" value="Genomic_DNA"/>
</dbReference>
<sequence>MTTEANEQFYYNLMLAKALVQLMPATDRQHIRIWFDVLADLDSSEQELAIRNEYIWFILLMLQNNKIEEYFKDLPPRKVLPLRKVLPQKVIDDVLITCDQNMSWLDTVTDDEKEKNLDKKKIPPEMFLNSQPLPKEGVISYFGAFSDHS</sequence>
<dbReference type="AlphaFoldDB" id="A0A139WMK6"/>
<reference evidence="2 3" key="1">
    <citation type="journal article" date="2008" name="Nature">
        <title>The genome of the model beetle and pest Tribolium castaneum.</title>
        <authorList>
            <consortium name="Tribolium Genome Sequencing Consortium"/>
            <person name="Richards S."/>
            <person name="Gibbs R.A."/>
            <person name="Weinstock G.M."/>
            <person name="Brown S.J."/>
            <person name="Denell R."/>
            <person name="Beeman R.W."/>
            <person name="Gibbs R."/>
            <person name="Beeman R.W."/>
            <person name="Brown S.J."/>
            <person name="Bucher G."/>
            <person name="Friedrich M."/>
            <person name="Grimmelikhuijzen C.J."/>
            <person name="Klingler M."/>
            <person name="Lorenzen M."/>
            <person name="Richards S."/>
            <person name="Roth S."/>
            <person name="Schroder R."/>
            <person name="Tautz D."/>
            <person name="Zdobnov E.M."/>
            <person name="Muzny D."/>
            <person name="Gibbs R.A."/>
            <person name="Weinstock G.M."/>
            <person name="Attaway T."/>
            <person name="Bell S."/>
            <person name="Buhay C.J."/>
            <person name="Chandrabose M.N."/>
            <person name="Chavez D."/>
            <person name="Clerk-Blankenburg K.P."/>
            <person name="Cree A."/>
            <person name="Dao M."/>
            <person name="Davis C."/>
            <person name="Chacko J."/>
            <person name="Dinh H."/>
            <person name="Dugan-Rocha S."/>
            <person name="Fowler G."/>
            <person name="Garner T.T."/>
            <person name="Garnes J."/>
            <person name="Gnirke A."/>
            <person name="Hawes A."/>
            <person name="Hernandez J."/>
            <person name="Hines S."/>
            <person name="Holder M."/>
            <person name="Hume J."/>
            <person name="Jhangiani S.N."/>
            <person name="Joshi V."/>
            <person name="Khan Z.M."/>
            <person name="Jackson L."/>
            <person name="Kovar C."/>
            <person name="Kowis A."/>
            <person name="Lee S."/>
            <person name="Lewis L.R."/>
            <person name="Margolis J."/>
            <person name="Morgan M."/>
            <person name="Nazareth L.V."/>
            <person name="Nguyen N."/>
            <person name="Okwuonu G."/>
            <person name="Parker D."/>
            <person name="Richards S."/>
            <person name="Ruiz S.J."/>
            <person name="Santibanez J."/>
            <person name="Savard J."/>
            <person name="Scherer S.E."/>
            <person name="Schneider B."/>
            <person name="Sodergren E."/>
            <person name="Tautz D."/>
            <person name="Vattahil S."/>
            <person name="Villasana D."/>
            <person name="White C.S."/>
            <person name="Wright R."/>
            <person name="Park Y."/>
            <person name="Beeman R.W."/>
            <person name="Lord J."/>
            <person name="Oppert B."/>
            <person name="Lorenzen M."/>
            <person name="Brown S."/>
            <person name="Wang L."/>
            <person name="Savard J."/>
            <person name="Tautz D."/>
            <person name="Richards S."/>
            <person name="Weinstock G."/>
            <person name="Gibbs R.A."/>
            <person name="Liu Y."/>
            <person name="Worley K."/>
            <person name="Weinstock G."/>
            <person name="Elsik C.G."/>
            <person name="Reese J.T."/>
            <person name="Elhaik E."/>
            <person name="Landan G."/>
            <person name="Graur D."/>
            <person name="Arensburger P."/>
            <person name="Atkinson P."/>
            <person name="Beeman R.W."/>
            <person name="Beidler J."/>
            <person name="Brown S.J."/>
            <person name="Demuth J.P."/>
            <person name="Drury D.W."/>
            <person name="Du Y.Z."/>
            <person name="Fujiwara H."/>
            <person name="Lorenzen M."/>
            <person name="Maselli V."/>
            <person name="Osanai M."/>
            <person name="Park Y."/>
            <person name="Robertson H.M."/>
            <person name="Tu Z."/>
            <person name="Wang J.J."/>
            <person name="Wang S."/>
            <person name="Richards S."/>
            <person name="Song H."/>
            <person name="Zhang L."/>
            <person name="Sodergren E."/>
            <person name="Werner D."/>
            <person name="Stanke M."/>
            <person name="Morgenstern B."/>
            <person name="Solovyev V."/>
            <person name="Kosarev P."/>
            <person name="Brown G."/>
            <person name="Chen H.C."/>
            <person name="Ermolaeva O."/>
            <person name="Hlavina W."/>
            <person name="Kapustin Y."/>
            <person name="Kiryutin B."/>
            <person name="Kitts P."/>
            <person name="Maglott D."/>
            <person name="Pruitt K."/>
            <person name="Sapojnikov V."/>
            <person name="Souvorov A."/>
            <person name="Mackey A.J."/>
            <person name="Waterhouse R.M."/>
            <person name="Wyder S."/>
            <person name="Zdobnov E.M."/>
            <person name="Zdobnov E.M."/>
            <person name="Wyder S."/>
            <person name="Kriventseva E.V."/>
            <person name="Kadowaki T."/>
            <person name="Bork P."/>
            <person name="Aranda M."/>
            <person name="Bao R."/>
            <person name="Beermann A."/>
            <person name="Berns N."/>
            <person name="Bolognesi R."/>
            <person name="Bonneton F."/>
            <person name="Bopp D."/>
            <person name="Brown S.J."/>
            <person name="Bucher G."/>
            <person name="Butts T."/>
            <person name="Chaumot A."/>
            <person name="Denell R.E."/>
            <person name="Ferrier D.E."/>
            <person name="Friedrich M."/>
            <person name="Gordon C.M."/>
            <person name="Jindra M."/>
            <person name="Klingler M."/>
            <person name="Lan Q."/>
            <person name="Lattorff H.M."/>
            <person name="Laudet V."/>
            <person name="von Levetsow C."/>
            <person name="Liu Z."/>
            <person name="Lutz R."/>
            <person name="Lynch J.A."/>
            <person name="da Fonseca R.N."/>
            <person name="Posnien N."/>
            <person name="Reuter R."/>
            <person name="Roth S."/>
            <person name="Savard J."/>
            <person name="Schinko J.B."/>
            <person name="Schmitt C."/>
            <person name="Schoppmeier M."/>
            <person name="Schroder R."/>
            <person name="Shippy T.D."/>
            <person name="Simonnet F."/>
            <person name="Marques-Souza H."/>
            <person name="Tautz D."/>
            <person name="Tomoyasu Y."/>
            <person name="Trauner J."/>
            <person name="Van der Zee M."/>
            <person name="Vervoort M."/>
            <person name="Wittkopp N."/>
            <person name="Wimmer E.A."/>
            <person name="Yang X."/>
            <person name="Jones A.K."/>
            <person name="Sattelle D.B."/>
            <person name="Ebert P.R."/>
            <person name="Nelson D."/>
            <person name="Scott J.G."/>
            <person name="Beeman R.W."/>
            <person name="Muthukrishnan S."/>
            <person name="Kramer K.J."/>
            <person name="Arakane Y."/>
            <person name="Beeman R.W."/>
            <person name="Zhu Q."/>
            <person name="Hogenkamp D."/>
            <person name="Dixit R."/>
            <person name="Oppert B."/>
            <person name="Jiang H."/>
            <person name="Zou Z."/>
            <person name="Marshall J."/>
            <person name="Elpidina E."/>
            <person name="Vinokurov K."/>
            <person name="Oppert C."/>
            <person name="Zou Z."/>
            <person name="Evans J."/>
            <person name="Lu Z."/>
            <person name="Zhao P."/>
            <person name="Sumathipala N."/>
            <person name="Altincicek B."/>
            <person name="Vilcinskas A."/>
            <person name="Williams M."/>
            <person name="Hultmark D."/>
            <person name="Hetru C."/>
            <person name="Jiang H."/>
            <person name="Grimmelikhuijzen C.J."/>
            <person name="Hauser F."/>
            <person name="Cazzamali G."/>
            <person name="Williamson M."/>
            <person name="Park Y."/>
            <person name="Li B."/>
            <person name="Tanaka Y."/>
            <person name="Predel R."/>
            <person name="Neupert S."/>
            <person name="Schachtner J."/>
            <person name="Verleyen P."/>
            <person name="Raible F."/>
            <person name="Bork P."/>
            <person name="Friedrich M."/>
            <person name="Walden K.K."/>
            <person name="Robertson H.M."/>
            <person name="Angeli S."/>
            <person name="Foret S."/>
            <person name="Bucher G."/>
            <person name="Schuetz S."/>
            <person name="Maleszka R."/>
            <person name="Wimmer E.A."/>
            <person name="Beeman R.W."/>
            <person name="Lorenzen M."/>
            <person name="Tomoyasu Y."/>
            <person name="Miller S.C."/>
            <person name="Grossmann D."/>
            <person name="Bucher G."/>
        </authorList>
    </citation>
    <scope>NUCLEOTIDE SEQUENCE [LARGE SCALE GENOMIC DNA]</scope>
    <source>
        <strain evidence="2 3">Georgia GA2</strain>
    </source>
</reference>
<dbReference type="Proteomes" id="UP000007266">
    <property type="component" value="Linkage group 2"/>
</dbReference>
<dbReference type="KEGG" id="tca:103315161"/>
<feature type="domain" description="DUF4485" evidence="1">
    <location>
        <begin position="6"/>
        <end position="81"/>
    </location>
</feature>
<dbReference type="OMA" id="PRHEREM"/>
<proteinExistence type="predicted"/>
<gene>
    <name evidence="2" type="primary">AUGUSTUS-3.0.2_32055</name>
    <name evidence="2" type="ORF">TcasGA2_TC032055</name>
</gene>
<accession>A0A139WMK6</accession>
<reference evidence="2 3" key="2">
    <citation type="journal article" date="2010" name="Nucleic Acids Res.">
        <title>BeetleBase in 2010: revisions to provide comprehensive genomic information for Tribolium castaneum.</title>
        <authorList>
            <person name="Kim H.S."/>
            <person name="Murphy T."/>
            <person name="Xia J."/>
            <person name="Caragea D."/>
            <person name="Park Y."/>
            <person name="Beeman R.W."/>
            <person name="Lorenzen M.D."/>
            <person name="Butcher S."/>
            <person name="Manak J.R."/>
            <person name="Brown S.J."/>
        </authorList>
    </citation>
    <scope>GENOME REANNOTATION</scope>
    <source>
        <strain evidence="2 3">Georgia GA2</strain>
    </source>
</reference>
<evidence type="ECO:0000313" key="2">
    <source>
        <dbReference type="EMBL" id="KYB29081.1"/>
    </source>
</evidence>
<keyword evidence="3" id="KW-1185">Reference proteome</keyword>
<dbReference type="Pfam" id="PF14846">
    <property type="entry name" value="DUF4485"/>
    <property type="match status" value="1"/>
</dbReference>
<name>A0A139WMK6_TRICA</name>
<protein>
    <recommendedName>
        <fullName evidence="1">DUF4485 domain-containing protein</fullName>
    </recommendedName>
</protein>
<dbReference type="OrthoDB" id="6629291at2759"/>
<dbReference type="InterPro" id="IPR027831">
    <property type="entry name" value="DUF4485"/>
</dbReference>
<organism evidence="2 3">
    <name type="scientific">Tribolium castaneum</name>
    <name type="common">Red flour beetle</name>
    <dbReference type="NCBI Taxonomy" id="7070"/>
    <lineage>
        <taxon>Eukaryota</taxon>
        <taxon>Metazoa</taxon>
        <taxon>Ecdysozoa</taxon>
        <taxon>Arthropoda</taxon>
        <taxon>Hexapoda</taxon>
        <taxon>Insecta</taxon>
        <taxon>Pterygota</taxon>
        <taxon>Neoptera</taxon>
        <taxon>Endopterygota</taxon>
        <taxon>Coleoptera</taxon>
        <taxon>Polyphaga</taxon>
        <taxon>Cucujiformia</taxon>
        <taxon>Tenebrionidae</taxon>
        <taxon>Tenebrionidae incertae sedis</taxon>
        <taxon>Tribolium</taxon>
    </lineage>
</organism>
<evidence type="ECO:0000259" key="1">
    <source>
        <dbReference type="Pfam" id="PF14846"/>
    </source>
</evidence>
<dbReference type="InParanoid" id="A0A139WMK6"/>